<dbReference type="RefSeq" id="WP_013997620.1">
    <property type="nucleotide sequence ID" value="NZ_CP022382.1"/>
</dbReference>
<name>A0A0B7IG13_9FLAO</name>
<dbReference type="SUPFAM" id="SSF50630">
    <property type="entry name" value="Acid proteases"/>
    <property type="match status" value="1"/>
</dbReference>
<sequence length="145" mass="16036">MTSLKKILKEQGYSAIELLPTKTLHLELKVSINGVEGRFLLDTGASNTCLGLDSIDFFNLQTDFSEIKAAGAGASEMDTQISLKNTLEIGKWKRKNVSLVLFDLSHVNNALQRYDTQPIHGIIGADILKKGKAIIDYPKKTLFLK</sequence>
<organism evidence="1 2">
    <name type="scientific">Capnocytophaga canimorsus</name>
    <dbReference type="NCBI Taxonomy" id="28188"/>
    <lineage>
        <taxon>Bacteria</taxon>
        <taxon>Pseudomonadati</taxon>
        <taxon>Bacteroidota</taxon>
        <taxon>Flavobacteriia</taxon>
        <taxon>Flavobacteriales</taxon>
        <taxon>Flavobacteriaceae</taxon>
        <taxon>Capnocytophaga</taxon>
    </lineage>
</organism>
<dbReference type="AlphaFoldDB" id="A0A0B7IG13"/>
<protein>
    <submittedName>
        <fullName evidence="1">Uncharacterized protein</fullName>
    </submittedName>
</protein>
<dbReference type="EMBL" id="CDOK01000137">
    <property type="protein sequence ID" value="CEN50851.1"/>
    <property type="molecule type" value="Genomic_DNA"/>
</dbReference>
<dbReference type="InterPro" id="IPR034122">
    <property type="entry name" value="Retropepsin-like_bacterial"/>
</dbReference>
<dbReference type="CDD" id="cd05483">
    <property type="entry name" value="retropepsin_like_bacteria"/>
    <property type="match status" value="1"/>
</dbReference>
<evidence type="ECO:0000313" key="1">
    <source>
        <dbReference type="EMBL" id="CEN50851.1"/>
    </source>
</evidence>
<gene>
    <name evidence="1" type="ORF">CCAN11_2210018</name>
</gene>
<dbReference type="GeneID" id="69579970"/>
<reference evidence="2" key="1">
    <citation type="submission" date="2015-01" db="EMBL/GenBank/DDBJ databases">
        <authorList>
            <person name="MANFREDI Pablo"/>
        </authorList>
    </citation>
    <scope>NUCLEOTIDE SEQUENCE [LARGE SCALE GENOMIC DNA]</scope>
    <source>
        <strain evidence="2">Cc11</strain>
    </source>
</reference>
<dbReference type="InterPro" id="IPR021109">
    <property type="entry name" value="Peptidase_aspartic_dom_sf"/>
</dbReference>
<dbReference type="Gene3D" id="2.40.70.10">
    <property type="entry name" value="Acid Proteases"/>
    <property type="match status" value="1"/>
</dbReference>
<accession>A0A0B7IG13</accession>
<dbReference type="OMA" id="TNHFEIK"/>
<proteinExistence type="predicted"/>
<dbReference type="Proteomes" id="UP000039370">
    <property type="component" value="Unassembled WGS sequence"/>
</dbReference>
<evidence type="ECO:0000313" key="2">
    <source>
        <dbReference type="Proteomes" id="UP000039370"/>
    </source>
</evidence>
<dbReference type="Pfam" id="PF13650">
    <property type="entry name" value="Asp_protease_2"/>
    <property type="match status" value="1"/>
</dbReference>